<dbReference type="InParanoid" id="A0A409Y7G8"/>
<dbReference type="GO" id="GO:0005741">
    <property type="term" value="C:mitochondrial outer membrane"/>
    <property type="evidence" value="ECO:0007669"/>
    <property type="project" value="TreeGrafter"/>
</dbReference>
<comment type="subcellular location">
    <subcellularLocation>
        <location evidence="1">Mitochondrion membrane</location>
        <topology evidence="1">Multi-pass membrane protein</topology>
    </subcellularLocation>
</comment>
<dbReference type="InterPro" id="IPR013946">
    <property type="entry name" value="NCA2-like"/>
</dbReference>
<evidence type="ECO:0000256" key="6">
    <source>
        <dbReference type="SAM" id="Coils"/>
    </source>
</evidence>
<dbReference type="OrthoDB" id="413313at2759"/>
<protein>
    <recommendedName>
        <fullName evidence="11">NCA2-domain-containing protein</fullName>
    </recommendedName>
</protein>
<dbReference type="EMBL" id="NHYE01001086">
    <property type="protein sequence ID" value="PPQ98986.1"/>
    <property type="molecule type" value="Genomic_DNA"/>
</dbReference>
<evidence type="ECO:0000256" key="8">
    <source>
        <dbReference type="SAM" id="Phobius"/>
    </source>
</evidence>
<evidence type="ECO:0000256" key="4">
    <source>
        <dbReference type="ARBA" id="ARBA00023128"/>
    </source>
</evidence>
<feature type="transmembrane region" description="Helical" evidence="8">
    <location>
        <begin position="544"/>
        <end position="567"/>
    </location>
</feature>
<evidence type="ECO:0000256" key="1">
    <source>
        <dbReference type="ARBA" id="ARBA00004225"/>
    </source>
</evidence>
<dbReference type="FunCoup" id="A0A409Y7G8">
    <property type="interactions" value="32"/>
</dbReference>
<dbReference type="AlphaFoldDB" id="A0A409Y7G8"/>
<evidence type="ECO:0000256" key="3">
    <source>
        <dbReference type="ARBA" id="ARBA00022989"/>
    </source>
</evidence>
<dbReference type="Pfam" id="PF08637">
    <property type="entry name" value="NCA2"/>
    <property type="match status" value="1"/>
</dbReference>
<dbReference type="Proteomes" id="UP000284706">
    <property type="component" value="Unassembled WGS sequence"/>
</dbReference>
<evidence type="ECO:0000256" key="7">
    <source>
        <dbReference type="SAM" id="MobiDB-lite"/>
    </source>
</evidence>
<reference evidence="9 10" key="1">
    <citation type="journal article" date="2018" name="Evol. Lett.">
        <title>Horizontal gene cluster transfer increased hallucinogenic mushroom diversity.</title>
        <authorList>
            <person name="Reynolds H.T."/>
            <person name="Vijayakumar V."/>
            <person name="Gluck-Thaler E."/>
            <person name="Korotkin H.B."/>
            <person name="Matheny P.B."/>
            <person name="Slot J.C."/>
        </authorList>
    </citation>
    <scope>NUCLEOTIDE SEQUENCE [LARGE SCALE GENOMIC DNA]</scope>
    <source>
        <strain evidence="9 10">SRW20</strain>
    </source>
</reference>
<keyword evidence="3 8" id="KW-1133">Transmembrane helix</keyword>
<feature type="region of interest" description="Disordered" evidence="7">
    <location>
        <begin position="1"/>
        <end position="30"/>
    </location>
</feature>
<keyword evidence="2 8" id="KW-0812">Transmembrane</keyword>
<keyword evidence="10" id="KW-1185">Reference proteome</keyword>
<keyword evidence="6" id="KW-0175">Coiled coil</keyword>
<comment type="caution">
    <text evidence="9">The sequence shown here is derived from an EMBL/GenBank/DDBJ whole genome shotgun (WGS) entry which is preliminary data.</text>
</comment>
<dbReference type="PANTHER" id="PTHR28234">
    <property type="entry name" value="NUCLEAR CONTROL OF ATPASE PROTEIN 2"/>
    <property type="match status" value="1"/>
</dbReference>
<dbReference type="STRING" id="231916.A0A409Y7G8"/>
<accession>A0A409Y7G8</accession>
<organism evidence="9 10">
    <name type="scientific">Gymnopilus dilepis</name>
    <dbReference type="NCBI Taxonomy" id="231916"/>
    <lineage>
        <taxon>Eukaryota</taxon>
        <taxon>Fungi</taxon>
        <taxon>Dikarya</taxon>
        <taxon>Basidiomycota</taxon>
        <taxon>Agaricomycotina</taxon>
        <taxon>Agaricomycetes</taxon>
        <taxon>Agaricomycetidae</taxon>
        <taxon>Agaricales</taxon>
        <taxon>Agaricineae</taxon>
        <taxon>Hymenogastraceae</taxon>
        <taxon>Gymnopilus</taxon>
    </lineage>
</organism>
<feature type="coiled-coil region" evidence="6">
    <location>
        <begin position="260"/>
        <end position="294"/>
    </location>
</feature>
<evidence type="ECO:0000313" key="10">
    <source>
        <dbReference type="Proteomes" id="UP000284706"/>
    </source>
</evidence>
<evidence type="ECO:0000256" key="5">
    <source>
        <dbReference type="ARBA" id="ARBA00023136"/>
    </source>
</evidence>
<keyword evidence="4" id="KW-0496">Mitochondrion</keyword>
<proteinExistence type="predicted"/>
<evidence type="ECO:0000256" key="2">
    <source>
        <dbReference type="ARBA" id="ARBA00022692"/>
    </source>
</evidence>
<dbReference type="PANTHER" id="PTHR28234:SF1">
    <property type="entry name" value="NUCLEAR CONTROL OF ATPASE PROTEIN 2"/>
    <property type="match status" value="1"/>
</dbReference>
<gene>
    <name evidence="9" type="ORF">CVT26_014412</name>
</gene>
<evidence type="ECO:0000313" key="9">
    <source>
        <dbReference type="EMBL" id="PPQ98986.1"/>
    </source>
</evidence>
<name>A0A409Y7G8_9AGAR</name>
<keyword evidence="5 8" id="KW-0472">Membrane</keyword>
<sequence length="686" mass="76578">MPSEFVGHFTRSLELSASRPTSPSPREEQPDVQDYTAAAVIHRKQALHTLFVSLNKAVITVDDVQKALQALQDISHTKRQYVTGKLAEGRDFADSAPDYEEAALEAAIVGKLTVALYSDALETCLHQATSVETEAEWWGDIETSRFQVAFYFIETLPIRILNVARMIVDEARAQRVPLSISTFSPSSLRSLLRSSSRFTLQPGRFVMACFPHLQHQQSLSLAVLLTSPGFRHAVLETMSVALRNVLEAASLAARFLTLPLELTRQECKFKRKELERMRDKRAEMLGELAQLRTSLADLIGNTNSMKINSSAKQEYTSFLRTLVRLVSPSDAPASLSTATPASSPIEPLQELSLALPTLTHVHLQTIHEQQLLRPSVLTRMWPRLLIFPPLALYIYSSRTSWIPALIDMTKDAKETVKGFVQGWLVEPLLGVLHTVRAGGKGDILVSQEGVKSDLESLNRMTLDLARDALHLSPPQLAALSERVRMGDLTPVMEAYEEDIRTPLRSAIRGTLLRNVFIQVQKAKVDIDQALAGIDRLLKSQELTFAFVGVAPALAVVWAFTSGVYGLWSGGWEKGKYGGKRRRRGAWERIRRIERILILQPSKDSMNSQVSTTTSAPIPPLPTGLLILSLARLRSFAISCLPEEIQPPFLEDLADLEDTRLDRDAKLLVVQRMWRSWGQGERAVLRF</sequence>
<evidence type="ECO:0008006" key="11">
    <source>
        <dbReference type="Google" id="ProtNLM"/>
    </source>
</evidence>